<evidence type="ECO:0000256" key="1">
    <source>
        <dbReference type="SAM" id="Phobius"/>
    </source>
</evidence>
<dbReference type="Proteomes" id="UP000176787">
    <property type="component" value="Unassembled WGS sequence"/>
</dbReference>
<sequence>MFGINHNNHIRQTSNGVKNGFLLLLAVLIISIILSLGLGVGNVVLNQIKLSGAGEDSQIAFYAADAGAESALYRDLKQNEFPSGGSFILSLANGSCAEVSVTKAGSPVLTTIESRGRNRTSDPNQCLKIERAAERGISLSY</sequence>
<evidence type="ECO:0000313" key="3">
    <source>
        <dbReference type="Proteomes" id="UP000176787"/>
    </source>
</evidence>
<organism evidence="2 3">
    <name type="scientific">Candidatus Niyogibacteria bacterium RIFCSPLOWO2_12_FULL_41_13</name>
    <dbReference type="NCBI Taxonomy" id="1801726"/>
    <lineage>
        <taxon>Bacteria</taxon>
        <taxon>Candidatus Niyogiibacteriota</taxon>
    </lineage>
</organism>
<comment type="caution">
    <text evidence="2">The sequence shown here is derived from an EMBL/GenBank/DDBJ whole genome shotgun (WGS) entry which is preliminary data.</text>
</comment>
<proteinExistence type="predicted"/>
<reference evidence="2 3" key="1">
    <citation type="journal article" date="2016" name="Nat. Commun.">
        <title>Thousands of microbial genomes shed light on interconnected biogeochemical processes in an aquifer system.</title>
        <authorList>
            <person name="Anantharaman K."/>
            <person name="Brown C.T."/>
            <person name="Hug L.A."/>
            <person name="Sharon I."/>
            <person name="Castelle C.J."/>
            <person name="Probst A.J."/>
            <person name="Thomas B.C."/>
            <person name="Singh A."/>
            <person name="Wilkins M.J."/>
            <person name="Karaoz U."/>
            <person name="Brodie E.L."/>
            <person name="Williams K.H."/>
            <person name="Hubbard S.S."/>
            <person name="Banfield J.F."/>
        </authorList>
    </citation>
    <scope>NUCLEOTIDE SEQUENCE [LARGE SCALE GENOMIC DNA]</scope>
</reference>
<keyword evidence="1" id="KW-0812">Transmembrane</keyword>
<dbReference type="AlphaFoldDB" id="A0A1G2F4T4"/>
<protein>
    <recommendedName>
        <fullName evidence="4">Type 4 fimbrial biogenesis protein PilX N-terminal domain-containing protein</fullName>
    </recommendedName>
</protein>
<evidence type="ECO:0000313" key="2">
    <source>
        <dbReference type="EMBL" id="OGZ32608.1"/>
    </source>
</evidence>
<keyword evidence="1" id="KW-1133">Transmembrane helix</keyword>
<feature type="transmembrane region" description="Helical" evidence="1">
    <location>
        <begin position="21"/>
        <end position="45"/>
    </location>
</feature>
<evidence type="ECO:0008006" key="4">
    <source>
        <dbReference type="Google" id="ProtNLM"/>
    </source>
</evidence>
<accession>A0A1G2F4T4</accession>
<name>A0A1G2F4T4_9BACT</name>
<gene>
    <name evidence="2" type="ORF">A3H02_01795</name>
</gene>
<dbReference type="STRING" id="1801726.A3H02_01795"/>
<keyword evidence="1" id="KW-0472">Membrane</keyword>
<dbReference type="EMBL" id="MHMS01000005">
    <property type="protein sequence ID" value="OGZ32608.1"/>
    <property type="molecule type" value="Genomic_DNA"/>
</dbReference>